<evidence type="ECO:0000256" key="10">
    <source>
        <dbReference type="SAM" id="MobiDB-lite"/>
    </source>
</evidence>
<dbReference type="Gene3D" id="3.30.420.10">
    <property type="entry name" value="Ribonuclease H-like superfamily/Ribonuclease H"/>
    <property type="match status" value="1"/>
</dbReference>
<keyword evidence="7" id="KW-0539">Nucleus</keyword>
<gene>
    <name evidence="12" type="ORF">BG011_007758</name>
</gene>
<dbReference type="GO" id="GO:0046872">
    <property type="term" value="F:metal ion binding"/>
    <property type="evidence" value="ECO:0007669"/>
    <property type="project" value="UniProtKB-KW"/>
</dbReference>
<dbReference type="InterPro" id="IPR012337">
    <property type="entry name" value="RNaseH-like_sf"/>
</dbReference>
<evidence type="ECO:0000256" key="5">
    <source>
        <dbReference type="ARBA" id="ARBA00022839"/>
    </source>
</evidence>
<feature type="compositionally biased region" description="Polar residues" evidence="10">
    <location>
        <begin position="148"/>
        <end position="196"/>
    </location>
</feature>
<sequence length="679" mass="76542">MFGIKPHFQSESATATSRTLLGLFHISTRQLTIRTTTTTRVRVAAASSAASKDNSEKTNASVRQVAILTSSPAFALLPPVFPAYASTFAKENTFPFFNHSTPRAITLHSQLDTKEDPQERQNITSTSLMWESDPFAHPKKEQCPIISDQQSRFPPGAQQSGWASNATPLSQAPKVVSSSQTSRATPLPQSSASAQESEPLPLLDFRTNDSREVFYTKSEEEAELWLASNRDCKMWAFDAEWRPFNRLGKPGKLALIQLGDDRAVYLFHVFHMKKFPQTLTHILQDEKIIKVGINIRNDARKLFKDWGIACASLVELGSLCIQVIDDPSSQRKVRSMERLARELLGHSVEKVALTRMGNWELKYLDSDQLVYAANDAFVTYEVAHRIMELQKSRPPKEYEIELATIQQVGASVIRVRGTLQECRDNPTAVENISAPVRARRLPKSDTDETETTTSISTMQAKPATRTVKVKSSISSRSKDKDPSTESSKSPASTNSRWTTRTNQAPNQQCPSNQYWHSNKGSKLIYKTNATTIQKIHLGKKSVVTIIPPRLQRRPFAQSITRADVSPSTHDWECQDSTYLRDGHNAEDEATERNRKDVYFPSQLLPESMEDKDVLERNQTVWQEAGGRDLSDDISMDEPEDSDWYLRQNQALFESLTTDPISLEEHRPIKSEELDKANKK</sequence>
<keyword evidence="6" id="KW-0460">Magnesium</keyword>
<dbReference type="InterPro" id="IPR002562">
    <property type="entry name" value="3'-5'_exonuclease_dom"/>
</dbReference>
<evidence type="ECO:0000313" key="12">
    <source>
        <dbReference type="EMBL" id="KAG0263925.1"/>
    </source>
</evidence>
<evidence type="ECO:0000313" key="13">
    <source>
        <dbReference type="Proteomes" id="UP000726737"/>
    </source>
</evidence>
<dbReference type="OrthoDB" id="1920326at2759"/>
<feature type="compositionally biased region" description="Low complexity" evidence="10">
    <location>
        <begin position="464"/>
        <end position="475"/>
    </location>
</feature>
<keyword evidence="4" id="KW-0378">Hydrolase</keyword>
<evidence type="ECO:0000256" key="6">
    <source>
        <dbReference type="ARBA" id="ARBA00022842"/>
    </source>
</evidence>
<dbReference type="GO" id="GO:0003676">
    <property type="term" value="F:nucleic acid binding"/>
    <property type="evidence" value="ECO:0007669"/>
    <property type="project" value="InterPro"/>
</dbReference>
<organism evidence="12 13">
    <name type="scientific">Mortierella polycephala</name>
    <dbReference type="NCBI Taxonomy" id="41804"/>
    <lineage>
        <taxon>Eukaryota</taxon>
        <taxon>Fungi</taxon>
        <taxon>Fungi incertae sedis</taxon>
        <taxon>Mucoromycota</taxon>
        <taxon>Mortierellomycotina</taxon>
        <taxon>Mortierellomycetes</taxon>
        <taxon>Mortierellales</taxon>
        <taxon>Mortierellaceae</taxon>
        <taxon>Mortierella</taxon>
    </lineage>
</organism>
<dbReference type="Proteomes" id="UP000726737">
    <property type="component" value="Unassembled WGS sequence"/>
</dbReference>
<protein>
    <recommendedName>
        <fullName evidence="8">3'-5' exonuclease</fullName>
    </recommendedName>
    <alternativeName>
        <fullName evidence="9">Werner Syndrome-like exonuclease</fullName>
    </alternativeName>
</protein>
<name>A0A9P6QB55_9FUNG</name>
<evidence type="ECO:0000256" key="2">
    <source>
        <dbReference type="ARBA" id="ARBA00022722"/>
    </source>
</evidence>
<accession>A0A9P6QB55</accession>
<evidence type="ECO:0000256" key="8">
    <source>
        <dbReference type="ARBA" id="ARBA00040531"/>
    </source>
</evidence>
<dbReference type="GO" id="GO:0006139">
    <property type="term" value="P:nucleobase-containing compound metabolic process"/>
    <property type="evidence" value="ECO:0007669"/>
    <property type="project" value="InterPro"/>
</dbReference>
<evidence type="ECO:0000256" key="3">
    <source>
        <dbReference type="ARBA" id="ARBA00022723"/>
    </source>
</evidence>
<keyword evidence="13" id="KW-1185">Reference proteome</keyword>
<dbReference type="EMBL" id="JAAAJA010000061">
    <property type="protein sequence ID" value="KAG0263925.1"/>
    <property type="molecule type" value="Genomic_DNA"/>
</dbReference>
<dbReference type="Pfam" id="PF01612">
    <property type="entry name" value="DNA_pol_A_exo1"/>
    <property type="match status" value="1"/>
</dbReference>
<dbReference type="PANTHER" id="PTHR13620:SF109">
    <property type="entry name" value="3'-5' EXONUCLEASE"/>
    <property type="match status" value="1"/>
</dbReference>
<dbReference type="CDD" id="cd06141">
    <property type="entry name" value="WRN_exo"/>
    <property type="match status" value="1"/>
</dbReference>
<feature type="domain" description="3'-5' exonuclease" evidence="11">
    <location>
        <begin position="213"/>
        <end position="391"/>
    </location>
</feature>
<keyword evidence="3" id="KW-0479">Metal-binding</keyword>
<comment type="subcellular location">
    <subcellularLocation>
        <location evidence="1">Nucleus</location>
    </subcellularLocation>
</comment>
<dbReference type="AlphaFoldDB" id="A0A9P6QB55"/>
<keyword evidence="5" id="KW-0269">Exonuclease</keyword>
<comment type="caution">
    <text evidence="12">The sequence shown here is derived from an EMBL/GenBank/DDBJ whole genome shotgun (WGS) entry which is preliminary data.</text>
</comment>
<reference evidence="12" key="1">
    <citation type="journal article" date="2020" name="Fungal Divers.">
        <title>Resolving the Mortierellaceae phylogeny through synthesis of multi-gene phylogenetics and phylogenomics.</title>
        <authorList>
            <person name="Vandepol N."/>
            <person name="Liber J."/>
            <person name="Desiro A."/>
            <person name="Na H."/>
            <person name="Kennedy M."/>
            <person name="Barry K."/>
            <person name="Grigoriev I.V."/>
            <person name="Miller A.N."/>
            <person name="O'Donnell K."/>
            <person name="Stajich J.E."/>
            <person name="Bonito G."/>
        </authorList>
    </citation>
    <scope>NUCLEOTIDE SEQUENCE</scope>
    <source>
        <strain evidence="12">KOD948</strain>
    </source>
</reference>
<evidence type="ECO:0000259" key="11">
    <source>
        <dbReference type="SMART" id="SM00474"/>
    </source>
</evidence>
<dbReference type="InterPro" id="IPR051132">
    <property type="entry name" value="3-5_Exonuclease_domain"/>
</dbReference>
<dbReference type="PANTHER" id="PTHR13620">
    <property type="entry name" value="3-5 EXONUCLEASE"/>
    <property type="match status" value="1"/>
</dbReference>
<feature type="region of interest" description="Disordered" evidence="10">
    <location>
        <begin position="430"/>
        <end position="515"/>
    </location>
</feature>
<feature type="compositionally biased region" description="Polar residues" evidence="10">
    <location>
        <begin position="484"/>
        <end position="515"/>
    </location>
</feature>
<keyword evidence="2" id="KW-0540">Nuclease</keyword>
<dbReference type="GO" id="GO:0008408">
    <property type="term" value="F:3'-5' exonuclease activity"/>
    <property type="evidence" value="ECO:0007669"/>
    <property type="project" value="InterPro"/>
</dbReference>
<feature type="region of interest" description="Disordered" evidence="10">
    <location>
        <begin position="656"/>
        <end position="679"/>
    </location>
</feature>
<dbReference type="SMART" id="SM00474">
    <property type="entry name" value="35EXOc"/>
    <property type="match status" value="1"/>
</dbReference>
<dbReference type="GO" id="GO:0005634">
    <property type="term" value="C:nucleus"/>
    <property type="evidence" value="ECO:0007669"/>
    <property type="project" value="UniProtKB-SubCell"/>
</dbReference>
<evidence type="ECO:0000256" key="9">
    <source>
        <dbReference type="ARBA" id="ARBA00042761"/>
    </source>
</evidence>
<feature type="region of interest" description="Disordered" evidence="10">
    <location>
        <begin position="148"/>
        <end position="202"/>
    </location>
</feature>
<dbReference type="InterPro" id="IPR036397">
    <property type="entry name" value="RNaseH_sf"/>
</dbReference>
<proteinExistence type="predicted"/>
<evidence type="ECO:0000256" key="1">
    <source>
        <dbReference type="ARBA" id="ARBA00004123"/>
    </source>
</evidence>
<evidence type="ECO:0000256" key="4">
    <source>
        <dbReference type="ARBA" id="ARBA00022801"/>
    </source>
</evidence>
<evidence type="ECO:0000256" key="7">
    <source>
        <dbReference type="ARBA" id="ARBA00023242"/>
    </source>
</evidence>
<dbReference type="SUPFAM" id="SSF53098">
    <property type="entry name" value="Ribonuclease H-like"/>
    <property type="match status" value="1"/>
</dbReference>
<feature type="compositionally biased region" description="Basic and acidic residues" evidence="10">
    <location>
        <begin position="662"/>
        <end position="679"/>
    </location>
</feature>